<protein>
    <submittedName>
        <fullName evidence="1">Uncharacterized protein</fullName>
    </submittedName>
</protein>
<dbReference type="EMBL" id="UZAL01027170">
    <property type="protein sequence ID" value="VDP29991.1"/>
    <property type="molecule type" value="Genomic_DNA"/>
</dbReference>
<dbReference type="Proteomes" id="UP000269396">
    <property type="component" value="Unassembled WGS sequence"/>
</dbReference>
<reference evidence="1 2" key="1">
    <citation type="submission" date="2018-11" db="EMBL/GenBank/DDBJ databases">
        <authorList>
            <consortium name="Pathogen Informatics"/>
        </authorList>
    </citation>
    <scope>NUCLEOTIDE SEQUENCE [LARGE SCALE GENOMIC DNA]</scope>
    <source>
        <strain>Denwood</strain>
        <strain evidence="2">Zambia</strain>
    </source>
</reference>
<sequence length="78" mass="9250">MRLTIRMYPHIRVDVHSGTLTQYSSLQTPWLAVESRTRVSSYLRPVSWMCLHLRVDIHPGTRTQYHSLQMPSRYSLSY</sequence>
<organism evidence="1 2">
    <name type="scientific">Schistosoma mattheei</name>
    <dbReference type="NCBI Taxonomy" id="31246"/>
    <lineage>
        <taxon>Eukaryota</taxon>
        <taxon>Metazoa</taxon>
        <taxon>Spiralia</taxon>
        <taxon>Lophotrochozoa</taxon>
        <taxon>Platyhelminthes</taxon>
        <taxon>Trematoda</taxon>
        <taxon>Digenea</taxon>
        <taxon>Strigeidida</taxon>
        <taxon>Schistosomatoidea</taxon>
        <taxon>Schistosomatidae</taxon>
        <taxon>Schistosoma</taxon>
    </lineage>
</organism>
<proteinExistence type="predicted"/>
<evidence type="ECO:0000313" key="1">
    <source>
        <dbReference type="EMBL" id="VDP29991.1"/>
    </source>
</evidence>
<accession>A0A3P8CBA9</accession>
<keyword evidence="2" id="KW-1185">Reference proteome</keyword>
<evidence type="ECO:0000313" key="2">
    <source>
        <dbReference type="Proteomes" id="UP000269396"/>
    </source>
</evidence>
<name>A0A3P8CBA9_9TREM</name>
<dbReference type="AlphaFoldDB" id="A0A3P8CBA9"/>
<gene>
    <name evidence="1" type="ORF">SMTD_LOCUS5709</name>
</gene>